<dbReference type="SUPFAM" id="SSF48208">
    <property type="entry name" value="Six-hairpin glycosidases"/>
    <property type="match status" value="1"/>
</dbReference>
<evidence type="ECO:0000256" key="1">
    <source>
        <dbReference type="ARBA" id="ARBA00022801"/>
    </source>
</evidence>
<dbReference type="InterPro" id="IPR008928">
    <property type="entry name" value="6-hairpin_glycosidase_sf"/>
</dbReference>
<dbReference type="Gene3D" id="1.50.10.10">
    <property type="match status" value="1"/>
</dbReference>
<dbReference type="InterPro" id="IPR012341">
    <property type="entry name" value="6hp_glycosidase-like_sf"/>
</dbReference>
<keyword evidence="1 4" id="KW-0378">Hydrolase</keyword>
<keyword evidence="5" id="KW-1185">Reference proteome</keyword>
<dbReference type="PANTHER" id="PTHR36845:SF1">
    <property type="entry name" value="HYDROLASE, PUTATIVE (AFU_ORTHOLOGUE AFUA_7G05090)-RELATED"/>
    <property type="match status" value="1"/>
</dbReference>
<comment type="similarity">
    <text evidence="2">Belongs to the glycosyl hydrolase 88 family.</text>
</comment>
<name>A0A8K0TIQ4_9PEZI</name>
<comment type="caution">
    <text evidence="4">The sequence shown here is derived from an EMBL/GenBank/DDBJ whole genome shotgun (WGS) entry which is preliminary data.</text>
</comment>
<dbReference type="OrthoDB" id="2317065at2759"/>
<sequence length="523" mass="57401">METTALPSSMSSETSEPPQVLESSRERSPGSDTSWSDLVDDQGRKHDAGTRDLKAHLADLFTENITAKACRAAGVSLVDAVTASGTITKTPTGFPETVPQIPPTFGHYDYRDPDFWTCGFFPGELAALRERCSRYPQHMGLDPSAGIATSALYTRLVQDSSIWIEPLHAMAARTDTHDLGFIIMPALRRDWEMTGNPRSLDTIVQAAHSLASRYIPSAGVIRSWDCLLKKDITVTDMDANAIIIIDSLCNLDLLYYAAAHTGDDALAAIATAHARALLTTHLRPEPATTSVSDGYRGQLYSTCHVATLDPLSGAIKWRRTAQGYADESTWSRGQAWAILGYAQTYSWTGEEAFLDAACGTAEYFLHRLETAPSCVEQQLDDGRLVGRYVPLWDFDAPIEDETRPLRDTSAGVAAANGMLILSQALSGRGRHGLARRFLEASIAIVRDTLDLSLAQERARLVRGREGELEVEDVEEGKRFDGVLKNGTANNNEGAKRRLWDHGLVYGDYYLVEYGNRLLQMGLV</sequence>
<dbReference type="AlphaFoldDB" id="A0A8K0TIQ4"/>
<dbReference type="EMBL" id="JAGPXD010000002">
    <property type="protein sequence ID" value="KAH7367461.1"/>
    <property type="molecule type" value="Genomic_DNA"/>
</dbReference>
<dbReference type="InterPro" id="IPR052369">
    <property type="entry name" value="UG_Glycosaminoglycan_Hydrolase"/>
</dbReference>
<dbReference type="GO" id="GO:0052757">
    <property type="term" value="F:chondroitin hydrolase activity"/>
    <property type="evidence" value="ECO:0007669"/>
    <property type="project" value="TreeGrafter"/>
</dbReference>
<evidence type="ECO:0000256" key="3">
    <source>
        <dbReference type="SAM" id="MobiDB-lite"/>
    </source>
</evidence>
<proteinExistence type="inferred from homology"/>
<feature type="region of interest" description="Disordered" evidence="3">
    <location>
        <begin position="1"/>
        <end position="46"/>
    </location>
</feature>
<reference evidence="4" key="1">
    <citation type="journal article" date="2021" name="Nat. Commun.">
        <title>Genetic determinants of endophytism in the Arabidopsis root mycobiome.</title>
        <authorList>
            <person name="Mesny F."/>
            <person name="Miyauchi S."/>
            <person name="Thiergart T."/>
            <person name="Pickel B."/>
            <person name="Atanasova L."/>
            <person name="Karlsson M."/>
            <person name="Huettel B."/>
            <person name="Barry K.W."/>
            <person name="Haridas S."/>
            <person name="Chen C."/>
            <person name="Bauer D."/>
            <person name="Andreopoulos W."/>
            <person name="Pangilinan J."/>
            <person name="LaButti K."/>
            <person name="Riley R."/>
            <person name="Lipzen A."/>
            <person name="Clum A."/>
            <person name="Drula E."/>
            <person name="Henrissat B."/>
            <person name="Kohler A."/>
            <person name="Grigoriev I.V."/>
            <person name="Martin F.M."/>
            <person name="Hacquard S."/>
        </authorList>
    </citation>
    <scope>NUCLEOTIDE SEQUENCE</scope>
    <source>
        <strain evidence="4">MPI-CAGE-AT-0016</strain>
    </source>
</reference>
<feature type="compositionally biased region" description="Low complexity" evidence="3">
    <location>
        <begin position="7"/>
        <end position="18"/>
    </location>
</feature>
<dbReference type="PANTHER" id="PTHR36845">
    <property type="entry name" value="HYDROLASE, PUTATIVE (AFU_ORTHOLOGUE AFUA_7G05090)-RELATED"/>
    <property type="match status" value="1"/>
</dbReference>
<evidence type="ECO:0000313" key="5">
    <source>
        <dbReference type="Proteomes" id="UP000813385"/>
    </source>
</evidence>
<organism evidence="4 5">
    <name type="scientific">Plectosphaerella cucumerina</name>
    <dbReference type="NCBI Taxonomy" id="40658"/>
    <lineage>
        <taxon>Eukaryota</taxon>
        <taxon>Fungi</taxon>
        <taxon>Dikarya</taxon>
        <taxon>Ascomycota</taxon>
        <taxon>Pezizomycotina</taxon>
        <taxon>Sordariomycetes</taxon>
        <taxon>Hypocreomycetidae</taxon>
        <taxon>Glomerellales</taxon>
        <taxon>Plectosphaerellaceae</taxon>
        <taxon>Plectosphaerella</taxon>
    </lineage>
</organism>
<accession>A0A8K0TIQ4</accession>
<gene>
    <name evidence="4" type="ORF">B0T11DRAFT_275321</name>
</gene>
<dbReference type="GO" id="GO:0000272">
    <property type="term" value="P:polysaccharide catabolic process"/>
    <property type="evidence" value="ECO:0007669"/>
    <property type="project" value="TreeGrafter"/>
</dbReference>
<evidence type="ECO:0000256" key="2">
    <source>
        <dbReference type="ARBA" id="ARBA00038358"/>
    </source>
</evidence>
<protein>
    <submittedName>
        <fullName evidence="4">Unsaturated glucuronyl hydrolase</fullName>
    </submittedName>
</protein>
<evidence type="ECO:0000313" key="4">
    <source>
        <dbReference type="EMBL" id="KAH7367461.1"/>
    </source>
</evidence>
<dbReference type="Proteomes" id="UP000813385">
    <property type="component" value="Unassembled WGS sequence"/>
</dbReference>